<feature type="transmembrane region" description="Helical" evidence="1">
    <location>
        <begin position="12"/>
        <end position="35"/>
    </location>
</feature>
<evidence type="ECO:0000313" key="3">
    <source>
        <dbReference type="Proteomes" id="UP000616346"/>
    </source>
</evidence>
<comment type="caution">
    <text evidence="2">The sequence shown here is derived from an EMBL/GenBank/DDBJ whole genome shotgun (WGS) entry which is preliminary data.</text>
</comment>
<protein>
    <recommendedName>
        <fullName evidence="4">Transmembrane protein</fullName>
    </recommendedName>
</protein>
<dbReference type="Proteomes" id="UP000616346">
    <property type="component" value="Unassembled WGS sequence"/>
</dbReference>
<dbReference type="RefSeq" id="WP_191710527.1">
    <property type="nucleotide sequence ID" value="NZ_JACSPQ010000017.1"/>
</dbReference>
<evidence type="ECO:0000256" key="1">
    <source>
        <dbReference type="SAM" id="Phobius"/>
    </source>
</evidence>
<keyword evidence="1" id="KW-0812">Transmembrane</keyword>
<dbReference type="EMBL" id="JACSPQ010000017">
    <property type="protein sequence ID" value="MBD8002795.1"/>
    <property type="molecule type" value="Genomic_DNA"/>
</dbReference>
<reference evidence="2 3" key="1">
    <citation type="submission" date="2020-08" db="EMBL/GenBank/DDBJ databases">
        <title>A Genomic Blueprint of the Chicken Gut Microbiome.</title>
        <authorList>
            <person name="Gilroy R."/>
            <person name="Ravi A."/>
            <person name="Getino M."/>
            <person name="Pursley I."/>
            <person name="Horton D.L."/>
            <person name="Alikhan N.-F."/>
            <person name="Baker D."/>
            <person name="Gharbi K."/>
            <person name="Hall N."/>
            <person name="Watson M."/>
            <person name="Adriaenssens E.M."/>
            <person name="Foster-Nyarko E."/>
            <person name="Jarju S."/>
            <person name="Secka A."/>
            <person name="Antonio M."/>
            <person name="Oren A."/>
            <person name="Chaudhuri R."/>
            <person name="La Ragione R.M."/>
            <person name="Hildebrand F."/>
            <person name="Pallen M.J."/>
        </authorList>
    </citation>
    <scope>NUCLEOTIDE SEQUENCE [LARGE SCALE GENOMIC DNA]</scope>
    <source>
        <strain evidence="2 3">Sa1YUN3</strain>
    </source>
</reference>
<proteinExistence type="predicted"/>
<organism evidence="2 3">
    <name type="scientific">Phocaeicola faecium</name>
    <dbReference type="NCBI Taxonomy" id="2762213"/>
    <lineage>
        <taxon>Bacteria</taxon>
        <taxon>Pseudomonadati</taxon>
        <taxon>Bacteroidota</taxon>
        <taxon>Bacteroidia</taxon>
        <taxon>Bacteroidales</taxon>
        <taxon>Bacteroidaceae</taxon>
        <taxon>Phocaeicola</taxon>
    </lineage>
</organism>
<name>A0ABR8VDL0_9BACT</name>
<keyword evidence="1" id="KW-0472">Membrane</keyword>
<sequence>MRNKSINSNKQFMIGNGLLAFGVFFVVCLFLYLGFRSRSKGEQRAFEGVYTVEIASGFAGDSLSVFVNDSLLMNRTMGSADVTLQIERFAEESVLMVVDNRTENITPFNLNPKGSKVSVSKRNGKVFIEEEGN</sequence>
<accession>A0ABR8VDL0</accession>
<gene>
    <name evidence="2" type="ORF">H9626_11325</name>
</gene>
<keyword evidence="3" id="KW-1185">Reference proteome</keyword>
<evidence type="ECO:0000313" key="2">
    <source>
        <dbReference type="EMBL" id="MBD8002795.1"/>
    </source>
</evidence>
<keyword evidence="1" id="KW-1133">Transmembrane helix</keyword>
<evidence type="ECO:0008006" key="4">
    <source>
        <dbReference type="Google" id="ProtNLM"/>
    </source>
</evidence>